<organism evidence="2">
    <name type="scientific">hydrothermal vent metagenome</name>
    <dbReference type="NCBI Taxonomy" id="652676"/>
    <lineage>
        <taxon>unclassified sequences</taxon>
        <taxon>metagenomes</taxon>
        <taxon>ecological metagenomes</taxon>
    </lineage>
</organism>
<feature type="transmembrane region" description="Helical" evidence="1">
    <location>
        <begin position="64"/>
        <end position="82"/>
    </location>
</feature>
<keyword evidence="1" id="KW-0812">Transmembrane</keyword>
<dbReference type="EMBL" id="UOFN01000034">
    <property type="protein sequence ID" value="VAW74338.1"/>
    <property type="molecule type" value="Genomic_DNA"/>
</dbReference>
<reference evidence="2" key="1">
    <citation type="submission" date="2018-06" db="EMBL/GenBank/DDBJ databases">
        <authorList>
            <person name="Zhirakovskaya E."/>
        </authorList>
    </citation>
    <scope>NUCLEOTIDE SEQUENCE</scope>
</reference>
<dbReference type="AlphaFoldDB" id="A0A3B0Y120"/>
<name>A0A3B0Y120_9ZZZZ</name>
<keyword evidence="1" id="KW-0472">Membrane</keyword>
<proteinExistence type="predicted"/>
<feature type="transmembrane region" description="Helical" evidence="1">
    <location>
        <begin position="94"/>
        <end position="115"/>
    </location>
</feature>
<keyword evidence="1" id="KW-1133">Transmembrane helix</keyword>
<accession>A0A3B0Y120</accession>
<feature type="transmembrane region" description="Helical" evidence="1">
    <location>
        <begin position="39"/>
        <end position="57"/>
    </location>
</feature>
<evidence type="ECO:0000256" key="1">
    <source>
        <dbReference type="SAM" id="Phobius"/>
    </source>
</evidence>
<sequence>MTAINRNIPLFDGFVKIAVGLVAFVYLFGIFWYPSLKYAVMDIVFILGLCFRFSFVINNELPKWKIFTSLFFYTIVILDQAFDVVLANGSLDKVLTSSSVILILPLISAFFLDLWQFKRTHSVE</sequence>
<protein>
    <submittedName>
        <fullName evidence="2">Uncharacterized protein</fullName>
    </submittedName>
</protein>
<feature type="transmembrane region" description="Helical" evidence="1">
    <location>
        <begin position="14"/>
        <end position="33"/>
    </location>
</feature>
<gene>
    <name evidence="2" type="ORF">MNBD_GAMMA15-1338</name>
</gene>
<evidence type="ECO:0000313" key="2">
    <source>
        <dbReference type="EMBL" id="VAW74338.1"/>
    </source>
</evidence>